<dbReference type="AlphaFoldDB" id="A0A7X2NRF8"/>
<dbReference type="Pfam" id="PF14270">
    <property type="entry name" value="DUF4358"/>
    <property type="match status" value="1"/>
</dbReference>
<sequence>MLKKFVTSMLALFMLAGCSGASSSASAATADPASEAAKIVEDLNLSDHMDQVQDRIVSGLFFFDEGVVTQSAVYIANDKSADVVGVFETTDADSCRSAIQTYLDSTKTQMQNYYPDEVFKLDNAVVEDNGSTVILIACSDLESAKKEADSILGK</sequence>
<keyword evidence="1" id="KW-0732">Signal</keyword>
<evidence type="ECO:0000313" key="2">
    <source>
        <dbReference type="EMBL" id="MSS58063.1"/>
    </source>
</evidence>
<comment type="caution">
    <text evidence="2">The sequence shown here is derived from an EMBL/GenBank/DDBJ whole genome shotgun (WGS) entry which is preliminary data.</text>
</comment>
<feature type="chain" id="PRO_5030981761" evidence="1">
    <location>
        <begin position="28"/>
        <end position="154"/>
    </location>
</feature>
<dbReference type="InterPro" id="IPR025648">
    <property type="entry name" value="DUF4358"/>
</dbReference>
<feature type="signal peptide" evidence="1">
    <location>
        <begin position="1"/>
        <end position="27"/>
    </location>
</feature>
<keyword evidence="3" id="KW-1185">Reference proteome</keyword>
<organism evidence="2 3">
    <name type="scientific">Stecheria intestinalis</name>
    <dbReference type="NCBI Taxonomy" id="2606630"/>
    <lineage>
        <taxon>Bacteria</taxon>
        <taxon>Bacillati</taxon>
        <taxon>Bacillota</taxon>
        <taxon>Erysipelotrichia</taxon>
        <taxon>Erysipelotrichales</taxon>
        <taxon>Erysipelotrichaceae</taxon>
        <taxon>Stecheria</taxon>
    </lineage>
</organism>
<reference evidence="2 3" key="1">
    <citation type="submission" date="2019-08" db="EMBL/GenBank/DDBJ databases">
        <title>In-depth cultivation of the pig gut microbiome towards novel bacterial diversity and tailored functional studies.</title>
        <authorList>
            <person name="Wylensek D."/>
            <person name="Hitch T.C.A."/>
            <person name="Clavel T."/>
        </authorList>
    </citation>
    <scope>NUCLEOTIDE SEQUENCE [LARGE SCALE GENOMIC DNA]</scope>
    <source>
        <strain evidence="2 3">Oil+RF-744-GAM-WT-6</strain>
    </source>
</reference>
<dbReference type="PROSITE" id="PS51257">
    <property type="entry name" value="PROKAR_LIPOPROTEIN"/>
    <property type="match status" value="1"/>
</dbReference>
<dbReference type="EMBL" id="VUMN01000006">
    <property type="protein sequence ID" value="MSS58063.1"/>
    <property type="molecule type" value="Genomic_DNA"/>
</dbReference>
<dbReference type="RefSeq" id="WP_154503505.1">
    <property type="nucleotide sequence ID" value="NZ_VUMN01000006.1"/>
</dbReference>
<dbReference type="Proteomes" id="UP000461880">
    <property type="component" value="Unassembled WGS sequence"/>
</dbReference>
<evidence type="ECO:0000313" key="3">
    <source>
        <dbReference type="Proteomes" id="UP000461880"/>
    </source>
</evidence>
<proteinExistence type="predicted"/>
<gene>
    <name evidence="2" type="ORF">FYJ51_04005</name>
</gene>
<protein>
    <submittedName>
        <fullName evidence="2">DUF4358 domain-containing protein</fullName>
    </submittedName>
</protein>
<evidence type="ECO:0000256" key="1">
    <source>
        <dbReference type="SAM" id="SignalP"/>
    </source>
</evidence>
<accession>A0A7X2NRF8</accession>
<name>A0A7X2NRF8_9FIRM</name>